<dbReference type="Pfam" id="PF13439">
    <property type="entry name" value="Glyco_transf_4"/>
    <property type="match status" value="1"/>
</dbReference>
<reference evidence="5" key="1">
    <citation type="journal article" date="2016" name="Genome Announc.">
        <title>Draft Genome Sequences of Five Rapidly Growing Mycobacterium Species, M. thermoresistibile, M. fortuitum subsp. acetamidolyticum, M. canariasense, M. brisbanense, and M. novocastrense.</title>
        <authorList>
            <person name="Katahira K."/>
            <person name="Ogura Y."/>
            <person name="Gotoh Y."/>
            <person name="Hayashi T."/>
        </authorList>
    </citation>
    <scope>NUCLEOTIDE SEQUENCE [LARGE SCALE GENOMIC DNA]</scope>
    <source>
        <strain evidence="5">JCM15298</strain>
    </source>
</reference>
<gene>
    <name evidence="4" type="ORF">RMCC_6593</name>
</gene>
<dbReference type="AlphaFoldDB" id="A0A100WKC1"/>
<keyword evidence="1" id="KW-0328">Glycosyltransferase</keyword>
<dbReference type="PANTHER" id="PTHR45947:SF3">
    <property type="entry name" value="SULFOQUINOVOSYL TRANSFERASE SQD2"/>
    <property type="match status" value="1"/>
</dbReference>
<reference evidence="5" key="2">
    <citation type="submission" date="2016-02" db="EMBL/GenBank/DDBJ databases">
        <title>Draft genome sequence of five rapidly growing Mycobacterium species.</title>
        <authorList>
            <person name="Katahira K."/>
            <person name="Gotou Y."/>
            <person name="Iida K."/>
            <person name="Ogura Y."/>
            <person name="Hayashi T."/>
        </authorList>
    </citation>
    <scope>NUCLEOTIDE SEQUENCE [LARGE SCALE GENOMIC DNA]</scope>
    <source>
        <strain evidence="5">JCM15298</strain>
    </source>
</reference>
<dbReference type="EMBL" id="BCSY01000137">
    <property type="protein sequence ID" value="GAS99628.1"/>
    <property type="molecule type" value="Genomic_DNA"/>
</dbReference>
<dbReference type="SUPFAM" id="SSF53756">
    <property type="entry name" value="UDP-Glycosyltransferase/glycogen phosphorylase"/>
    <property type="match status" value="1"/>
</dbReference>
<keyword evidence="2 4" id="KW-0808">Transferase</keyword>
<protein>
    <submittedName>
        <fullName evidence="4">Group 1 glycosyl transferase</fullName>
    </submittedName>
</protein>
<evidence type="ECO:0000256" key="1">
    <source>
        <dbReference type="ARBA" id="ARBA00022676"/>
    </source>
</evidence>
<evidence type="ECO:0000313" key="4">
    <source>
        <dbReference type="EMBL" id="GAS99628.1"/>
    </source>
</evidence>
<dbReference type="GO" id="GO:0016757">
    <property type="term" value="F:glycosyltransferase activity"/>
    <property type="evidence" value="ECO:0007669"/>
    <property type="project" value="UniProtKB-KW"/>
</dbReference>
<sequence length="376" mass="42174">MAKVLLISFSTLPTMQKYLYTASAELAFLGHDVWTVGSTNVRSGDALGPRNVTVDTPPTPRPSVSSFWSSKKSLDTVRALIQRVRPDVIHFVNKHVWNYLLLRQVRRKGIQTKWVHTFHDPIGHEGDSVRQGVVAYHKVIQRHLDAIVVHSETARSQTLRALRPHCLIALSPLGLKRWKDYEAADARASKRALAFGRLNFYKGCAMYPKIFDEIHRLDPTIEITVAGQPSKDVPKELIAQIAACPNVRLDAHFIEEDAVERYFRESSIVLTPYTSMTQSGVILDAYSHSRPVLAFHIEEMREFLPHGAYTVEPFDTQEYARTLVGLLNDPDSCARAGRDSWEFGRRQFSPSSMAAGFASVYDSLISGSTGIPARAD</sequence>
<dbReference type="GO" id="GO:1903509">
    <property type="term" value="P:liposaccharide metabolic process"/>
    <property type="evidence" value="ECO:0007669"/>
    <property type="project" value="UniProtKB-ARBA"/>
</dbReference>
<dbReference type="Pfam" id="PF13692">
    <property type="entry name" value="Glyco_trans_1_4"/>
    <property type="match status" value="1"/>
</dbReference>
<dbReference type="CDD" id="cd03801">
    <property type="entry name" value="GT4_PimA-like"/>
    <property type="match status" value="1"/>
</dbReference>
<evidence type="ECO:0000256" key="2">
    <source>
        <dbReference type="ARBA" id="ARBA00022679"/>
    </source>
</evidence>
<dbReference type="GO" id="GO:1901137">
    <property type="term" value="P:carbohydrate derivative biosynthetic process"/>
    <property type="evidence" value="ECO:0007669"/>
    <property type="project" value="UniProtKB-ARBA"/>
</dbReference>
<comment type="caution">
    <text evidence="4">The sequence shown here is derived from an EMBL/GenBank/DDBJ whole genome shotgun (WGS) entry which is preliminary data.</text>
</comment>
<dbReference type="STRING" id="228230.RMCC_6593"/>
<dbReference type="InterPro" id="IPR050194">
    <property type="entry name" value="Glycosyltransferase_grp1"/>
</dbReference>
<name>A0A100WKC1_MYCCR</name>
<dbReference type="Proteomes" id="UP000069443">
    <property type="component" value="Unassembled WGS sequence"/>
</dbReference>
<dbReference type="RefSeq" id="WP_165605437.1">
    <property type="nucleotide sequence ID" value="NZ_BCSY01000137.1"/>
</dbReference>
<organism evidence="4 5">
    <name type="scientific">Mycolicibacterium canariasense</name>
    <name type="common">Mycobacterium canariasense</name>
    <dbReference type="NCBI Taxonomy" id="228230"/>
    <lineage>
        <taxon>Bacteria</taxon>
        <taxon>Bacillati</taxon>
        <taxon>Actinomycetota</taxon>
        <taxon>Actinomycetes</taxon>
        <taxon>Mycobacteriales</taxon>
        <taxon>Mycobacteriaceae</taxon>
        <taxon>Mycolicibacterium</taxon>
    </lineage>
</organism>
<feature type="domain" description="Glycosyltransferase subfamily 4-like N-terminal" evidence="3">
    <location>
        <begin position="16"/>
        <end position="161"/>
    </location>
</feature>
<dbReference type="InterPro" id="IPR028098">
    <property type="entry name" value="Glyco_trans_4-like_N"/>
</dbReference>
<evidence type="ECO:0000259" key="3">
    <source>
        <dbReference type="Pfam" id="PF13439"/>
    </source>
</evidence>
<evidence type="ECO:0000313" key="5">
    <source>
        <dbReference type="Proteomes" id="UP000069443"/>
    </source>
</evidence>
<dbReference type="Gene3D" id="3.40.50.2000">
    <property type="entry name" value="Glycogen Phosphorylase B"/>
    <property type="match status" value="2"/>
</dbReference>
<accession>A0A100WKC1</accession>
<dbReference type="GO" id="GO:0008610">
    <property type="term" value="P:lipid biosynthetic process"/>
    <property type="evidence" value="ECO:0007669"/>
    <property type="project" value="UniProtKB-ARBA"/>
</dbReference>
<dbReference type="PANTHER" id="PTHR45947">
    <property type="entry name" value="SULFOQUINOVOSYL TRANSFERASE SQD2"/>
    <property type="match status" value="1"/>
</dbReference>
<keyword evidence="5" id="KW-1185">Reference proteome</keyword>
<proteinExistence type="predicted"/>